<sequence>MAEPAETDTLVRRRGGWARTVPTAEGHRVTTFELFFDLVYVFAVTRITGYMAHEHSAHGVVQGMLLLALLWWTWSAYTWLGNQARADEGLLRAGMGTAMAAIFVVALTVPEAWHDMDGGLDGPVVLVCAYLVVRALHLVVYSAAATAVKDTGLRRQVMVAWPPLLVSAALLVSGALVGGTAQTLLFAGALAVDWGIVYLTSRRGNWRVHSASHWSERYGLFMILAIGESIAAIGVGAAQHPISGQLIVGAAVGIAIAIGLWWLYFDILALEAEHRLARVRGRSRARLALVAYSYGHYVIVAGIVLTALGVEGVLEHAEDGKGLGGFYATALCGGAALYLAGLLLFKGLTGIGLSLPRLAAAVLLLALIPALAVLPPLAGLAGVAVVLAGLTVVEGAHYADVRRELRGA</sequence>
<accession>A0ABW2WEU2</accession>
<name>A0ABW2WEU2_9ACTN</name>
<dbReference type="InterPro" id="IPR010640">
    <property type="entry name" value="Low_temperature_requirement_A"/>
</dbReference>
<feature type="transmembrane region" description="Helical" evidence="1">
    <location>
        <begin position="285"/>
        <end position="305"/>
    </location>
</feature>
<keyword evidence="1" id="KW-1133">Transmembrane helix</keyword>
<dbReference type="PANTHER" id="PTHR36840:SF1">
    <property type="entry name" value="BLL5714 PROTEIN"/>
    <property type="match status" value="1"/>
</dbReference>
<dbReference type="RefSeq" id="WP_381610685.1">
    <property type="nucleotide sequence ID" value="NZ_JBHTEB010000001.1"/>
</dbReference>
<keyword evidence="3" id="KW-1185">Reference proteome</keyword>
<dbReference type="EMBL" id="JBHTEB010000001">
    <property type="protein sequence ID" value="MFD0316251.1"/>
    <property type="molecule type" value="Genomic_DNA"/>
</dbReference>
<keyword evidence="1" id="KW-0812">Transmembrane</keyword>
<reference evidence="3" key="1">
    <citation type="journal article" date="2019" name="Int. J. Syst. Evol. Microbiol.">
        <title>The Global Catalogue of Microorganisms (GCM) 10K type strain sequencing project: providing services to taxonomists for standard genome sequencing and annotation.</title>
        <authorList>
            <consortium name="The Broad Institute Genomics Platform"/>
            <consortium name="The Broad Institute Genome Sequencing Center for Infectious Disease"/>
            <person name="Wu L."/>
            <person name="Ma J."/>
        </authorList>
    </citation>
    <scope>NUCLEOTIDE SEQUENCE [LARGE SCALE GENOMIC DNA]</scope>
    <source>
        <strain evidence="3">CGMCC 4.7400</strain>
    </source>
</reference>
<proteinExistence type="predicted"/>
<evidence type="ECO:0000313" key="3">
    <source>
        <dbReference type="Proteomes" id="UP001597023"/>
    </source>
</evidence>
<keyword evidence="1" id="KW-0472">Membrane</keyword>
<evidence type="ECO:0000313" key="2">
    <source>
        <dbReference type="EMBL" id="MFD0316251.1"/>
    </source>
</evidence>
<feature type="transmembrane region" description="Helical" evidence="1">
    <location>
        <begin position="124"/>
        <end position="145"/>
    </location>
</feature>
<dbReference type="PANTHER" id="PTHR36840">
    <property type="entry name" value="BLL5714 PROTEIN"/>
    <property type="match status" value="1"/>
</dbReference>
<feature type="transmembrane region" description="Helical" evidence="1">
    <location>
        <begin position="220"/>
        <end position="238"/>
    </location>
</feature>
<protein>
    <submittedName>
        <fullName evidence="2">Low temperature requirement protein A</fullName>
    </submittedName>
</protein>
<evidence type="ECO:0000256" key="1">
    <source>
        <dbReference type="SAM" id="Phobius"/>
    </source>
</evidence>
<gene>
    <name evidence="2" type="ORF">ACFQZ6_18925</name>
</gene>
<feature type="transmembrane region" description="Helical" evidence="1">
    <location>
        <begin position="157"/>
        <end position="177"/>
    </location>
</feature>
<feature type="transmembrane region" description="Helical" evidence="1">
    <location>
        <begin position="380"/>
        <end position="399"/>
    </location>
</feature>
<comment type="caution">
    <text evidence="2">The sequence shown here is derived from an EMBL/GenBank/DDBJ whole genome shotgun (WGS) entry which is preliminary data.</text>
</comment>
<feature type="transmembrane region" description="Helical" evidence="1">
    <location>
        <begin position="183"/>
        <end position="200"/>
    </location>
</feature>
<feature type="transmembrane region" description="Helical" evidence="1">
    <location>
        <begin position="357"/>
        <end position="374"/>
    </location>
</feature>
<feature type="transmembrane region" description="Helical" evidence="1">
    <location>
        <begin position="244"/>
        <end position="264"/>
    </location>
</feature>
<dbReference type="Pfam" id="PF06772">
    <property type="entry name" value="LtrA"/>
    <property type="match status" value="1"/>
</dbReference>
<feature type="transmembrane region" description="Helical" evidence="1">
    <location>
        <begin position="325"/>
        <end position="345"/>
    </location>
</feature>
<dbReference type="Proteomes" id="UP001597023">
    <property type="component" value="Unassembled WGS sequence"/>
</dbReference>
<feature type="transmembrane region" description="Helical" evidence="1">
    <location>
        <begin position="89"/>
        <end position="109"/>
    </location>
</feature>
<organism evidence="2 3">
    <name type="scientific">Streptomyces flavalbus</name>
    <dbReference type="NCBI Taxonomy" id="2665155"/>
    <lineage>
        <taxon>Bacteria</taxon>
        <taxon>Bacillati</taxon>
        <taxon>Actinomycetota</taxon>
        <taxon>Actinomycetes</taxon>
        <taxon>Kitasatosporales</taxon>
        <taxon>Streptomycetaceae</taxon>
        <taxon>Streptomyces</taxon>
    </lineage>
</organism>
<feature type="transmembrane region" description="Helical" evidence="1">
    <location>
        <begin position="59"/>
        <end position="77"/>
    </location>
</feature>